<dbReference type="PRINTS" id="PR00320">
    <property type="entry name" value="GPROTEINBRPT"/>
</dbReference>
<dbReference type="GO" id="GO:0003723">
    <property type="term" value="F:RNA binding"/>
    <property type="evidence" value="ECO:0007669"/>
    <property type="project" value="TreeGrafter"/>
</dbReference>
<name>A0A8H5F1X4_9AGAR</name>
<dbReference type="InterPro" id="IPR024977">
    <property type="entry name" value="Apc4-like_WD40_dom"/>
</dbReference>
<dbReference type="CDD" id="cd00200">
    <property type="entry name" value="WD40"/>
    <property type="match status" value="1"/>
</dbReference>
<evidence type="ECO:0000313" key="7">
    <source>
        <dbReference type="Proteomes" id="UP000567179"/>
    </source>
</evidence>
<reference evidence="6 7" key="1">
    <citation type="journal article" date="2020" name="ISME J.">
        <title>Uncovering the hidden diversity of litter-decomposition mechanisms in mushroom-forming fungi.</title>
        <authorList>
            <person name="Floudas D."/>
            <person name="Bentzer J."/>
            <person name="Ahren D."/>
            <person name="Johansson T."/>
            <person name="Persson P."/>
            <person name="Tunlid A."/>
        </authorList>
    </citation>
    <scope>NUCLEOTIDE SEQUENCE [LARGE SCALE GENOMIC DNA]</scope>
    <source>
        <strain evidence="6 7">CBS 101986</strain>
    </source>
</reference>
<evidence type="ECO:0000259" key="5">
    <source>
        <dbReference type="Pfam" id="PF12894"/>
    </source>
</evidence>
<feature type="domain" description="Anaphase-promoting complex subunit 4-like WD40" evidence="5">
    <location>
        <begin position="192"/>
        <end position="246"/>
    </location>
</feature>
<dbReference type="InterPro" id="IPR036322">
    <property type="entry name" value="WD40_repeat_dom_sf"/>
</dbReference>
<evidence type="ECO:0000256" key="3">
    <source>
        <dbReference type="PROSITE-ProRule" id="PRU00221"/>
    </source>
</evidence>
<feature type="repeat" description="WD" evidence="3">
    <location>
        <begin position="308"/>
        <end position="329"/>
    </location>
</feature>
<evidence type="ECO:0000256" key="2">
    <source>
        <dbReference type="ARBA" id="ARBA00022737"/>
    </source>
</evidence>
<gene>
    <name evidence="6" type="ORF">D9619_000260</name>
</gene>
<keyword evidence="1 3" id="KW-0853">WD repeat</keyword>
<dbReference type="PROSITE" id="PS50294">
    <property type="entry name" value="WD_REPEATS_REGION"/>
    <property type="match status" value="3"/>
</dbReference>
<dbReference type="PANTHER" id="PTHR44006">
    <property type="entry name" value="U5 SMALL NUCLEAR RIBONUCLEOPROTEIN 40 KDA PROTEIN"/>
    <property type="match status" value="1"/>
</dbReference>
<organism evidence="6 7">
    <name type="scientific">Psilocybe cf. subviscida</name>
    <dbReference type="NCBI Taxonomy" id="2480587"/>
    <lineage>
        <taxon>Eukaryota</taxon>
        <taxon>Fungi</taxon>
        <taxon>Dikarya</taxon>
        <taxon>Basidiomycota</taxon>
        <taxon>Agaricomycotina</taxon>
        <taxon>Agaricomycetes</taxon>
        <taxon>Agaricomycetidae</taxon>
        <taxon>Agaricales</taxon>
        <taxon>Agaricineae</taxon>
        <taxon>Strophariaceae</taxon>
        <taxon>Psilocybe</taxon>
    </lineage>
</organism>
<dbReference type="GO" id="GO:0071013">
    <property type="term" value="C:catalytic step 2 spliceosome"/>
    <property type="evidence" value="ECO:0007669"/>
    <property type="project" value="TreeGrafter"/>
</dbReference>
<dbReference type="Pfam" id="PF12894">
    <property type="entry name" value="ANAPC4_WD40"/>
    <property type="match status" value="1"/>
</dbReference>
<dbReference type="OrthoDB" id="1068471at2759"/>
<sequence>MSKRSASPPPSGIIIKRAKATPPPTNQIAISSAGDDRSKGLIRTVARTSNLDAPIVSLAGAHAGEITSCKFDPTGQNIAACSTDRGISLWRTYAPNTNYGLLSSHAKAPILDLQWSLFSSLIYTVAADHTLTMTDVTTGQKTRKIRAHREIVNTLDRTMASGSGTELIATGSDDGTVKIWEGGPEAGKLPVSTFEIGCPVTSVCWSADGNNVYIGAIDNEVHIYDLRKGEQTSSLMGHSDTPTSLSLSPNGNFLLSPSFSSQTLIWDVRPFSASPSRIHRVLQGAPAGFENTLLKGGWSKDDGGKRAAVGGADRTVTIWDVESAKILYKLPGHKGTVTSVDFHPKEPIILTGSKDGTMLLGEIEAGLNV</sequence>
<dbReference type="InterPro" id="IPR015943">
    <property type="entry name" value="WD40/YVTN_repeat-like_dom_sf"/>
</dbReference>
<dbReference type="Pfam" id="PF00400">
    <property type="entry name" value="WD40"/>
    <property type="match status" value="3"/>
</dbReference>
<dbReference type="EMBL" id="JAACJJ010000028">
    <property type="protein sequence ID" value="KAF5320845.1"/>
    <property type="molecule type" value="Genomic_DNA"/>
</dbReference>
<feature type="repeat" description="WD" evidence="3">
    <location>
        <begin position="145"/>
        <end position="181"/>
    </location>
</feature>
<evidence type="ECO:0000256" key="4">
    <source>
        <dbReference type="SAM" id="MobiDB-lite"/>
    </source>
</evidence>
<evidence type="ECO:0000256" key="1">
    <source>
        <dbReference type="ARBA" id="ARBA00022574"/>
    </source>
</evidence>
<dbReference type="AlphaFoldDB" id="A0A8H5F1X4"/>
<dbReference type="Gene3D" id="2.130.10.10">
    <property type="entry name" value="YVTN repeat-like/Quinoprotein amine dehydrogenase"/>
    <property type="match status" value="1"/>
</dbReference>
<keyword evidence="2" id="KW-0677">Repeat</keyword>
<dbReference type="SUPFAM" id="SSF50978">
    <property type="entry name" value="WD40 repeat-like"/>
    <property type="match status" value="1"/>
</dbReference>
<dbReference type="PROSITE" id="PS50082">
    <property type="entry name" value="WD_REPEATS_2"/>
    <property type="match status" value="6"/>
</dbReference>
<dbReference type="Proteomes" id="UP000567179">
    <property type="component" value="Unassembled WGS sequence"/>
</dbReference>
<keyword evidence="7" id="KW-1185">Reference proteome</keyword>
<feature type="repeat" description="WD" evidence="3">
    <location>
        <begin position="330"/>
        <end position="369"/>
    </location>
</feature>
<feature type="repeat" description="WD" evidence="3">
    <location>
        <begin position="235"/>
        <end position="269"/>
    </location>
</feature>
<evidence type="ECO:0000313" key="6">
    <source>
        <dbReference type="EMBL" id="KAF5320845.1"/>
    </source>
</evidence>
<proteinExistence type="predicted"/>
<accession>A0A8H5F1X4</accession>
<protein>
    <recommendedName>
        <fullName evidence="5">Anaphase-promoting complex subunit 4-like WD40 domain-containing protein</fullName>
    </recommendedName>
</protein>
<feature type="repeat" description="WD" evidence="3">
    <location>
        <begin position="59"/>
        <end position="90"/>
    </location>
</feature>
<dbReference type="InterPro" id="IPR001680">
    <property type="entry name" value="WD40_rpt"/>
</dbReference>
<feature type="repeat" description="WD" evidence="3">
    <location>
        <begin position="200"/>
        <end position="234"/>
    </location>
</feature>
<comment type="caution">
    <text evidence="6">The sequence shown here is derived from an EMBL/GenBank/DDBJ whole genome shotgun (WGS) entry which is preliminary data.</text>
</comment>
<dbReference type="InterPro" id="IPR020472">
    <property type="entry name" value="WD40_PAC1"/>
</dbReference>
<feature type="region of interest" description="Disordered" evidence="4">
    <location>
        <begin position="1"/>
        <end position="32"/>
    </location>
</feature>
<dbReference type="InterPro" id="IPR052234">
    <property type="entry name" value="U5_snRNP_Component"/>
</dbReference>
<dbReference type="PANTHER" id="PTHR44006:SF1">
    <property type="entry name" value="U5 SMALL NUCLEAR RIBONUCLEOPROTEIN 40 KDA PROTEIN"/>
    <property type="match status" value="1"/>
</dbReference>
<dbReference type="SMART" id="SM00320">
    <property type="entry name" value="WD40"/>
    <property type="match status" value="7"/>
</dbReference>